<dbReference type="Proteomes" id="UP000733379">
    <property type="component" value="Unassembled WGS sequence"/>
</dbReference>
<dbReference type="SUPFAM" id="SSF54427">
    <property type="entry name" value="NTF2-like"/>
    <property type="match status" value="1"/>
</dbReference>
<gene>
    <name evidence="2" type="ORF">KO481_12890</name>
</gene>
<protein>
    <submittedName>
        <fullName evidence="2">Nuclear transport factor 2 family protein</fullName>
    </submittedName>
</protein>
<reference evidence="2 3" key="1">
    <citation type="submission" date="2021-06" db="EMBL/GenBank/DDBJ databases">
        <title>Actinomycetes sequencing.</title>
        <authorList>
            <person name="Shan Q."/>
        </authorList>
    </citation>
    <scope>NUCLEOTIDE SEQUENCE [LARGE SCALE GENOMIC DNA]</scope>
    <source>
        <strain evidence="2 3">NEAU-G5</strain>
    </source>
</reference>
<organism evidence="2 3">
    <name type="scientific">Nocardia albiluteola</name>
    <dbReference type="NCBI Taxonomy" id="2842303"/>
    <lineage>
        <taxon>Bacteria</taxon>
        <taxon>Bacillati</taxon>
        <taxon>Actinomycetota</taxon>
        <taxon>Actinomycetes</taxon>
        <taxon>Mycobacteriales</taxon>
        <taxon>Nocardiaceae</taxon>
        <taxon>Nocardia</taxon>
    </lineage>
</organism>
<dbReference type="Gene3D" id="3.10.450.50">
    <property type="match status" value="1"/>
</dbReference>
<comment type="caution">
    <text evidence="2">The sequence shown here is derived from an EMBL/GenBank/DDBJ whole genome shotgun (WGS) entry which is preliminary data.</text>
</comment>
<evidence type="ECO:0000313" key="3">
    <source>
        <dbReference type="Proteomes" id="UP000733379"/>
    </source>
</evidence>
<sequence>MAISAEEVVRAAYHAAEGTVLDVQGFADLFTADGVFNNVVAGEVYRGEHLGDLVTVMGQLAPDIHRELHRFHVLSDNLVAVELSIQGTFTGPFQTPAGVIEPTGAKLDIPTADFWYLEGGKIKEFNCYVGVSVMLAQLGVQPDFASAVAASATTVG</sequence>
<accession>A0ABS6AY27</accession>
<dbReference type="InterPro" id="IPR037401">
    <property type="entry name" value="SnoaL-like"/>
</dbReference>
<dbReference type="Pfam" id="PF12680">
    <property type="entry name" value="SnoaL_2"/>
    <property type="match status" value="1"/>
</dbReference>
<proteinExistence type="predicted"/>
<name>A0ABS6AY27_9NOCA</name>
<dbReference type="RefSeq" id="WP_215917264.1">
    <property type="nucleotide sequence ID" value="NZ_JAHKNI010000003.1"/>
</dbReference>
<feature type="domain" description="SnoaL-like" evidence="1">
    <location>
        <begin position="22"/>
        <end position="124"/>
    </location>
</feature>
<dbReference type="InterPro" id="IPR032710">
    <property type="entry name" value="NTF2-like_dom_sf"/>
</dbReference>
<dbReference type="EMBL" id="JAHKNI010000003">
    <property type="protein sequence ID" value="MBU3062416.1"/>
    <property type="molecule type" value="Genomic_DNA"/>
</dbReference>
<evidence type="ECO:0000313" key="2">
    <source>
        <dbReference type="EMBL" id="MBU3062416.1"/>
    </source>
</evidence>
<evidence type="ECO:0000259" key="1">
    <source>
        <dbReference type="Pfam" id="PF12680"/>
    </source>
</evidence>
<keyword evidence="3" id="KW-1185">Reference proteome</keyword>